<proteinExistence type="predicted"/>
<dbReference type="HOGENOM" id="CLU_2835571_0_0_1"/>
<accession>A0A0E0HMR1</accession>
<protein>
    <submittedName>
        <fullName evidence="1">Uncharacterized protein</fullName>
    </submittedName>
</protein>
<keyword evidence="2" id="KW-1185">Reference proteome</keyword>
<dbReference type="Gramene" id="ONIVA06G08660.1">
    <property type="protein sequence ID" value="ONIVA06G08660.1"/>
    <property type="gene ID" value="ONIVA06G08660"/>
</dbReference>
<name>A0A0E0HMR1_ORYNI</name>
<reference evidence="1" key="2">
    <citation type="submission" date="2018-04" db="EMBL/GenBank/DDBJ databases">
        <title>OnivRS2 (Oryza nivara Reference Sequence Version 2).</title>
        <authorList>
            <person name="Zhang J."/>
            <person name="Kudrna D."/>
            <person name="Lee S."/>
            <person name="Talag J."/>
            <person name="Rajasekar S."/>
            <person name="Welchert J."/>
            <person name="Hsing Y.-I."/>
            <person name="Wing R.A."/>
        </authorList>
    </citation>
    <scope>NUCLEOTIDE SEQUENCE [LARGE SCALE GENOMIC DNA]</scope>
    <source>
        <strain evidence="1">SL10</strain>
    </source>
</reference>
<evidence type="ECO:0000313" key="2">
    <source>
        <dbReference type="Proteomes" id="UP000006591"/>
    </source>
</evidence>
<dbReference type="Proteomes" id="UP000006591">
    <property type="component" value="Chromosome 6"/>
</dbReference>
<dbReference type="AlphaFoldDB" id="A0A0E0HMR1"/>
<reference evidence="1" key="1">
    <citation type="submission" date="2015-04" db="UniProtKB">
        <authorList>
            <consortium name="EnsemblPlants"/>
        </authorList>
    </citation>
    <scope>IDENTIFICATION</scope>
    <source>
        <strain evidence="1">SL10</strain>
    </source>
</reference>
<evidence type="ECO:0000313" key="1">
    <source>
        <dbReference type="EnsemblPlants" id="ONIVA06G08660.1"/>
    </source>
</evidence>
<sequence>MEEDPFHLDQFLTQMKKGKHHIKGLQNPRNEDADHLKSVGLSFLLVDAGQLGVAECSVGGPNQRGL</sequence>
<organism evidence="1">
    <name type="scientific">Oryza nivara</name>
    <name type="common">Indian wild rice</name>
    <name type="synonym">Oryza sativa f. spontanea</name>
    <dbReference type="NCBI Taxonomy" id="4536"/>
    <lineage>
        <taxon>Eukaryota</taxon>
        <taxon>Viridiplantae</taxon>
        <taxon>Streptophyta</taxon>
        <taxon>Embryophyta</taxon>
        <taxon>Tracheophyta</taxon>
        <taxon>Spermatophyta</taxon>
        <taxon>Magnoliopsida</taxon>
        <taxon>Liliopsida</taxon>
        <taxon>Poales</taxon>
        <taxon>Poaceae</taxon>
        <taxon>BOP clade</taxon>
        <taxon>Oryzoideae</taxon>
        <taxon>Oryzeae</taxon>
        <taxon>Oryzinae</taxon>
        <taxon>Oryza</taxon>
    </lineage>
</organism>
<dbReference type="EnsemblPlants" id="ONIVA06G08660.1">
    <property type="protein sequence ID" value="ONIVA06G08660.1"/>
    <property type="gene ID" value="ONIVA06G08660"/>
</dbReference>